<feature type="domain" description="CusB-like beta-barrel" evidence="4">
    <location>
        <begin position="411"/>
        <end position="483"/>
    </location>
</feature>
<gene>
    <name evidence="7" type="ordered locus">Isop_2547</name>
</gene>
<dbReference type="InterPro" id="IPR058792">
    <property type="entry name" value="Beta-barrel_RND_2"/>
</dbReference>
<feature type="region of interest" description="Disordered" evidence="2">
    <location>
        <begin position="1"/>
        <end position="63"/>
    </location>
</feature>
<keyword evidence="3" id="KW-1133">Transmembrane helix</keyword>
<evidence type="ECO:0000259" key="5">
    <source>
        <dbReference type="Pfam" id="PF25973"/>
    </source>
</evidence>
<keyword evidence="3" id="KW-0472">Membrane</keyword>
<accession>E8QYC3</accession>
<dbReference type="EMBL" id="CP002353">
    <property type="protein sequence ID" value="ADV63118.1"/>
    <property type="molecule type" value="Genomic_DNA"/>
</dbReference>
<keyword evidence="1" id="KW-0813">Transport</keyword>
<dbReference type="KEGG" id="ipa:Isop_2547"/>
<reference evidence="7 8" key="2">
    <citation type="journal article" date="2011" name="Stand. Genomic Sci.">
        <title>Complete genome sequence of Isosphaera pallida type strain (IS1B).</title>
        <authorList>
            <consortium name="US DOE Joint Genome Institute (JGI-PGF)"/>
            <person name="Goker M."/>
            <person name="Cleland D."/>
            <person name="Saunders E."/>
            <person name="Lapidus A."/>
            <person name="Nolan M."/>
            <person name="Lucas S."/>
            <person name="Hammon N."/>
            <person name="Deshpande S."/>
            <person name="Cheng J.F."/>
            <person name="Tapia R."/>
            <person name="Han C."/>
            <person name="Goodwin L."/>
            <person name="Pitluck S."/>
            <person name="Liolios K."/>
            <person name="Pagani I."/>
            <person name="Ivanova N."/>
            <person name="Mavromatis K."/>
            <person name="Pati A."/>
            <person name="Chen A."/>
            <person name="Palaniappan K."/>
            <person name="Land M."/>
            <person name="Hauser L."/>
            <person name="Chang Y.J."/>
            <person name="Jeffries C.D."/>
            <person name="Detter J.C."/>
            <person name="Beck B."/>
            <person name="Woyke T."/>
            <person name="Bristow J."/>
            <person name="Eisen J.A."/>
            <person name="Markowitz V."/>
            <person name="Hugenholtz P."/>
            <person name="Kyrpides N.C."/>
            <person name="Klenk H.P."/>
        </authorList>
    </citation>
    <scope>NUCLEOTIDE SEQUENCE [LARGE SCALE GENOMIC DNA]</scope>
    <source>
        <strain evidence="8">ATCC 43644 / DSM 9630 / IS1B</strain>
    </source>
</reference>
<dbReference type="Pfam" id="PF25975">
    <property type="entry name" value="CzcB_C"/>
    <property type="match status" value="1"/>
</dbReference>
<dbReference type="Gene3D" id="2.40.50.100">
    <property type="match status" value="1"/>
</dbReference>
<sequence>MSVSTSPPPPSSQSPGGDYEGAPVRPGSTTHHTAGPLPLARDGTRPSPGVVREALSRGNGVGTHQRMWLKPTRRTMLIGSLAAFVGLLAVWATATLIRSESTVPEPTKTTVQPQTIGFDRVALRVRDLMEAGLTLETCSRQPLLKTIDVPGVLEADHDLEVIIRARVGGVIRAVPVVKGKRVSQGEVLAIIESPELAQARLEHRARLREAQAARIDAEWQTQVASGVERLVEALRHDPDALEIERRFAELPLGDARRQLIQSYAAWRTAQINLDRQGIYVREGIVGPSRWNQAAREAAAAQSSFESARDQVARDARQAALKSQQALKLAQGRVFDSRARLEVLGDDPATIALIERLEDEPTSNQSGGLDWTAHLVRAPFDGIVLDRPIGPGQQVDRGEALIPFANLDRLHLIAKIPESLIGALPAMGSNLSFTTPAHPGRRFAARLEAIGGQLDPANRSLPVLAEVENPDQALKLGMAVRVELVIEDPQPVLSVPRASVQDLEGRPVVFELAPDPTGTNPAADSTQDDEPRRLFLVRRVELGEIRDNRVVIHSGLHEGAIIAAQGSFLLKSELILQNEPEEE</sequence>
<dbReference type="Gene3D" id="2.40.420.20">
    <property type="match status" value="1"/>
</dbReference>
<dbReference type="InterPro" id="IPR051909">
    <property type="entry name" value="MFP_Cation_Efflux"/>
</dbReference>
<dbReference type="InterPro" id="IPR058647">
    <property type="entry name" value="BSH_CzcB-like"/>
</dbReference>
<dbReference type="InterPro" id="IPR058649">
    <property type="entry name" value="CzcB_C"/>
</dbReference>
<evidence type="ECO:0000313" key="7">
    <source>
        <dbReference type="EMBL" id="ADV63118.1"/>
    </source>
</evidence>
<proteinExistence type="predicted"/>
<dbReference type="RefSeq" id="WP_013565406.1">
    <property type="nucleotide sequence ID" value="NC_014962.1"/>
</dbReference>
<dbReference type="AlphaFoldDB" id="E8QYC3"/>
<keyword evidence="8" id="KW-1185">Reference proteome</keyword>
<reference key="1">
    <citation type="submission" date="2010-11" db="EMBL/GenBank/DDBJ databases">
        <title>The complete sequence of chromosome of Isophaera pallida ATCC 43644.</title>
        <authorList>
            <consortium name="US DOE Joint Genome Institute (JGI-PGF)"/>
            <person name="Lucas S."/>
            <person name="Copeland A."/>
            <person name="Lapidus A."/>
            <person name="Bruce D."/>
            <person name="Goodwin L."/>
            <person name="Pitluck S."/>
            <person name="Kyrpides N."/>
            <person name="Mavromatis K."/>
            <person name="Pagani I."/>
            <person name="Ivanova N."/>
            <person name="Saunders E."/>
            <person name="Brettin T."/>
            <person name="Detter J.C."/>
            <person name="Han C."/>
            <person name="Tapia R."/>
            <person name="Land M."/>
            <person name="Hauser L."/>
            <person name="Markowitz V."/>
            <person name="Cheng J.-F."/>
            <person name="Hugenholtz P."/>
            <person name="Woyke T."/>
            <person name="Wu D."/>
            <person name="Eisen J.A."/>
        </authorList>
    </citation>
    <scope>NUCLEOTIDE SEQUENCE</scope>
    <source>
        <strain>ATCC 43644</strain>
    </source>
</reference>
<evidence type="ECO:0000313" key="8">
    <source>
        <dbReference type="Proteomes" id="UP000008631"/>
    </source>
</evidence>
<dbReference type="Gene3D" id="1.10.287.470">
    <property type="entry name" value="Helix hairpin bin"/>
    <property type="match status" value="1"/>
</dbReference>
<dbReference type="STRING" id="575540.Isop_2547"/>
<evidence type="ECO:0000259" key="6">
    <source>
        <dbReference type="Pfam" id="PF25975"/>
    </source>
</evidence>
<feature type="transmembrane region" description="Helical" evidence="3">
    <location>
        <begin position="76"/>
        <end position="97"/>
    </location>
</feature>
<evidence type="ECO:0000256" key="3">
    <source>
        <dbReference type="SAM" id="Phobius"/>
    </source>
</evidence>
<dbReference type="HOGENOM" id="CLU_468320_0_0_0"/>
<dbReference type="Pfam" id="PF25954">
    <property type="entry name" value="Beta-barrel_RND_2"/>
    <property type="match status" value="1"/>
</dbReference>
<name>E8QYC3_ISOPI</name>
<dbReference type="eggNOG" id="COG0845">
    <property type="taxonomic scope" value="Bacteria"/>
</dbReference>
<protein>
    <submittedName>
        <fullName evidence="7">Efflux transporter, RND family, MFP subunit</fullName>
    </submittedName>
</protein>
<evidence type="ECO:0000256" key="2">
    <source>
        <dbReference type="SAM" id="MobiDB-lite"/>
    </source>
</evidence>
<dbReference type="InParanoid" id="E8QYC3"/>
<dbReference type="Gene3D" id="2.40.30.170">
    <property type="match status" value="1"/>
</dbReference>
<evidence type="ECO:0000259" key="4">
    <source>
        <dbReference type="Pfam" id="PF25954"/>
    </source>
</evidence>
<dbReference type="Proteomes" id="UP000008631">
    <property type="component" value="Chromosome"/>
</dbReference>
<feature type="domain" description="CzcB-like C-terminal circularly permuted SH3-like" evidence="6">
    <location>
        <begin position="533"/>
        <end position="570"/>
    </location>
</feature>
<organism evidence="7 8">
    <name type="scientific">Isosphaera pallida (strain ATCC 43644 / DSM 9630 / IS1B)</name>
    <dbReference type="NCBI Taxonomy" id="575540"/>
    <lineage>
        <taxon>Bacteria</taxon>
        <taxon>Pseudomonadati</taxon>
        <taxon>Planctomycetota</taxon>
        <taxon>Planctomycetia</taxon>
        <taxon>Isosphaerales</taxon>
        <taxon>Isosphaeraceae</taxon>
        <taxon>Isosphaera</taxon>
    </lineage>
</organism>
<dbReference type="Pfam" id="PF25973">
    <property type="entry name" value="BSH_CzcB"/>
    <property type="match status" value="1"/>
</dbReference>
<dbReference type="OrthoDB" id="9806939at2"/>
<dbReference type="SUPFAM" id="SSF111369">
    <property type="entry name" value="HlyD-like secretion proteins"/>
    <property type="match status" value="1"/>
</dbReference>
<keyword evidence="3" id="KW-0812">Transmembrane</keyword>
<evidence type="ECO:0000256" key="1">
    <source>
        <dbReference type="ARBA" id="ARBA00022448"/>
    </source>
</evidence>
<dbReference type="PANTHER" id="PTHR30097">
    <property type="entry name" value="CATION EFFLUX SYSTEM PROTEIN CUSB"/>
    <property type="match status" value="1"/>
</dbReference>
<feature type="compositionally biased region" description="Pro residues" evidence="2">
    <location>
        <begin position="1"/>
        <end position="12"/>
    </location>
</feature>
<feature type="domain" description="CzcB-like barrel-sandwich hybrid" evidence="5">
    <location>
        <begin position="162"/>
        <end position="401"/>
    </location>
</feature>
<dbReference type="PANTHER" id="PTHR30097:SF4">
    <property type="entry name" value="SLR6042 PROTEIN"/>
    <property type="match status" value="1"/>
</dbReference>